<dbReference type="Pfam" id="PF13843">
    <property type="entry name" value="DDE_Tnp_1_7"/>
    <property type="match status" value="1"/>
</dbReference>
<comment type="caution">
    <text evidence="3">The sequence shown here is derived from an EMBL/GenBank/DDBJ whole genome shotgun (WGS) entry which is preliminary data.</text>
</comment>
<name>A0ABD0SWR3_LOXSC</name>
<feature type="region of interest" description="Disordered" evidence="1">
    <location>
        <begin position="189"/>
        <end position="222"/>
    </location>
</feature>
<reference evidence="3 4" key="1">
    <citation type="submission" date="2024-06" db="EMBL/GenBank/DDBJ databases">
        <title>A chromosome-level genome assembly of beet webworm, Loxostege sticticalis.</title>
        <authorList>
            <person name="Zhang Y."/>
        </authorList>
    </citation>
    <scope>NUCLEOTIDE SEQUENCE [LARGE SCALE GENOMIC DNA]</scope>
    <source>
        <strain evidence="3">AQ028</strain>
        <tissue evidence="3">Male pupae</tissue>
    </source>
</reference>
<protein>
    <recommendedName>
        <fullName evidence="2">PiggyBac transposable element-derived protein domain-containing protein</fullName>
    </recommendedName>
</protein>
<feature type="domain" description="PiggyBac transposable element-derived protein" evidence="2">
    <location>
        <begin position="259"/>
        <end position="602"/>
    </location>
</feature>
<dbReference type="EMBL" id="JBEDNZ010000014">
    <property type="protein sequence ID" value="KAL0830187.1"/>
    <property type="molecule type" value="Genomic_DNA"/>
</dbReference>
<organism evidence="3 4">
    <name type="scientific">Loxostege sticticalis</name>
    <name type="common">Beet webworm moth</name>
    <dbReference type="NCBI Taxonomy" id="481309"/>
    <lineage>
        <taxon>Eukaryota</taxon>
        <taxon>Metazoa</taxon>
        <taxon>Ecdysozoa</taxon>
        <taxon>Arthropoda</taxon>
        <taxon>Hexapoda</taxon>
        <taxon>Insecta</taxon>
        <taxon>Pterygota</taxon>
        <taxon>Neoptera</taxon>
        <taxon>Endopterygota</taxon>
        <taxon>Lepidoptera</taxon>
        <taxon>Glossata</taxon>
        <taxon>Ditrysia</taxon>
        <taxon>Pyraloidea</taxon>
        <taxon>Crambidae</taxon>
        <taxon>Pyraustinae</taxon>
        <taxon>Loxostege</taxon>
    </lineage>
</organism>
<dbReference type="Proteomes" id="UP001549921">
    <property type="component" value="Unassembled WGS sequence"/>
</dbReference>
<evidence type="ECO:0000313" key="3">
    <source>
        <dbReference type="EMBL" id="KAL0830187.1"/>
    </source>
</evidence>
<accession>A0ABD0SWR3</accession>
<evidence type="ECO:0000256" key="1">
    <source>
        <dbReference type="SAM" id="MobiDB-lite"/>
    </source>
</evidence>
<dbReference type="PANTHER" id="PTHR46599:SF3">
    <property type="entry name" value="PIGGYBAC TRANSPOSABLE ELEMENT-DERIVED PROTEIN 4"/>
    <property type="match status" value="1"/>
</dbReference>
<evidence type="ECO:0000313" key="4">
    <source>
        <dbReference type="Proteomes" id="UP001549921"/>
    </source>
</evidence>
<evidence type="ECO:0000259" key="2">
    <source>
        <dbReference type="Pfam" id="PF13843"/>
    </source>
</evidence>
<sequence>MRCSVAMTRRNAAQRTNGASLLGKDEAHNLCEPEHLHKELAHVQEVLRRNGYKMPREMRRRREKGRAPEASRHSVHVPAYSVNKSLPLLTALLEIYVKKPASMGRSPEARLRTHVYFMILVTVSRANRELPFHRRHQPLRDEDISDLINYSSDNDSVNSDDDEVAIAVPVIPRGFLTFMETPLDSATADAEGVAEDPAAATTAVAGDPEPSDVPMTSTEQPWGPSFFDWRDFPNPLLSARMRREPFLVANVGPTTPEVDPYLIFTQIWDRPIMKHIAAETNRYAQQVASQMFASNNLHPHSRISQWHDTTPDELYVYFGLILAMRIVVKSRIEDYWSSNLDIFYTPGFSAHMSIDRFISLNKCVHFNNNEDMYMCAQDLDPSEARLFKIKPLLTHLNDKFQSLYTPAQNIALDESLLMWKGWLDFCQLIPNKAANRGIKTYEICKSQSGYLWRFEIHANKKSTRPQSDNPLEAATPAIVLKLIQGLQPGYTLWMDNFYLSPCLARRLKSLGFHCVGTLRTDRKFVPQALNNLTKRNMRPGQISGLTSGDVDVMVWRDTNRVAMISTYHGNAQQTLSESTKPILILDYNIMMGGVDKKDQLQKRLLNDSHNLLHDFNATPHISCIS</sequence>
<dbReference type="PANTHER" id="PTHR46599">
    <property type="entry name" value="PIGGYBAC TRANSPOSABLE ELEMENT-DERIVED PROTEIN 4"/>
    <property type="match status" value="1"/>
</dbReference>
<gene>
    <name evidence="3" type="ORF">ABMA28_003644</name>
</gene>
<proteinExistence type="predicted"/>
<feature type="compositionally biased region" description="Low complexity" evidence="1">
    <location>
        <begin position="195"/>
        <end position="208"/>
    </location>
</feature>
<dbReference type="InterPro" id="IPR029526">
    <property type="entry name" value="PGBD"/>
</dbReference>
<dbReference type="AlphaFoldDB" id="A0ABD0SWR3"/>